<dbReference type="InterPro" id="IPR003719">
    <property type="entry name" value="Phenazine_PhzF-like"/>
</dbReference>
<protein>
    <submittedName>
        <fullName evidence="2">Diaminopimelate epimerase-like protein</fullName>
    </submittedName>
</protein>
<dbReference type="OrthoDB" id="412383at2759"/>
<dbReference type="AlphaFoldDB" id="A0A6G1GS61"/>
<evidence type="ECO:0000256" key="1">
    <source>
        <dbReference type="PIRSR" id="PIRSR016184-1"/>
    </source>
</evidence>
<dbReference type="EMBL" id="ML977174">
    <property type="protein sequence ID" value="KAF1983589.1"/>
    <property type="molecule type" value="Genomic_DNA"/>
</dbReference>
<dbReference type="Gene3D" id="3.10.310.10">
    <property type="entry name" value="Diaminopimelate Epimerase, Chain A, domain 1"/>
    <property type="match status" value="2"/>
</dbReference>
<dbReference type="GO" id="GO:0005737">
    <property type="term" value="C:cytoplasm"/>
    <property type="evidence" value="ECO:0007669"/>
    <property type="project" value="TreeGrafter"/>
</dbReference>
<dbReference type="PANTHER" id="PTHR13774">
    <property type="entry name" value="PHENAZINE BIOSYNTHESIS PROTEIN"/>
    <property type="match status" value="1"/>
</dbReference>
<feature type="active site" evidence="1">
    <location>
        <position position="50"/>
    </location>
</feature>
<keyword evidence="3" id="KW-1185">Reference proteome</keyword>
<name>A0A6G1GS61_9PEZI</name>
<sequence length="341" mass="36124">MPLPFTTLDVFTTTKYLGNPLAIVHLPTSSSSTLTQPQKQSIAREFNLSETVFLHPQSPAQKESRIWQIDIFTTFQEVPFAGHPTIGAACYVLGRLADNGKCGNGVVEGTILTQAGSIPISLPPSSSSSSSSSSDSKKIEAKAQIPHNFHVHSSPFPRSSSQSLFPALASPSHESALRKSAPIVSIVKGMTFILVEVATVEALEALSATVAEPGIGLDEGWAPSLVGMYFYHRVASAGTGEGVETAAATATPKAEVMELRTRMFCEGFEDPATGSAACTLACYLATTEGKNLKVRIVQGEEMGRRSEIGVEVGLGEGREVERVELSGSAVEVMEGRLLQIG</sequence>
<dbReference type="PANTHER" id="PTHR13774:SF32">
    <property type="entry name" value="ANTISENSE-ENHANCING SEQUENCE 1"/>
    <property type="match status" value="1"/>
</dbReference>
<dbReference type="SUPFAM" id="SSF54506">
    <property type="entry name" value="Diaminopimelate epimerase-like"/>
    <property type="match status" value="1"/>
</dbReference>
<dbReference type="PIRSF" id="PIRSF016184">
    <property type="entry name" value="PhzC_PhzF"/>
    <property type="match status" value="1"/>
</dbReference>
<gene>
    <name evidence="2" type="ORF">K402DRAFT_396584</name>
</gene>
<evidence type="ECO:0000313" key="3">
    <source>
        <dbReference type="Proteomes" id="UP000800041"/>
    </source>
</evidence>
<dbReference type="Proteomes" id="UP000800041">
    <property type="component" value="Unassembled WGS sequence"/>
</dbReference>
<evidence type="ECO:0000313" key="2">
    <source>
        <dbReference type="EMBL" id="KAF1983589.1"/>
    </source>
</evidence>
<reference evidence="2" key="1">
    <citation type="journal article" date="2020" name="Stud. Mycol.">
        <title>101 Dothideomycetes genomes: a test case for predicting lifestyles and emergence of pathogens.</title>
        <authorList>
            <person name="Haridas S."/>
            <person name="Albert R."/>
            <person name="Binder M."/>
            <person name="Bloem J."/>
            <person name="Labutti K."/>
            <person name="Salamov A."/>
            <person name="Andreopoulos B."/>
            <person name="Baker S."/>
            <person name="Barry K."/>
            <person name="Bills G."/>
            <person name="Bluhm B."/>
            <person name="Cannon C."/>
            <person name="Castanera R."/>
            <person name="Culley D."/>
            <person name="Daum C."/>
            <person name="Ezra D."/>
            <person name="Gonzalez J."/>
            <person name="Henrissat B."/>
            <person name="Kuo A."/>
            <person name="Liang C."/>
            <person name="Lipzen A."/>
            <person name="Lutzoni F."/>
            <person name="Magnuson J."/>
            <person name="Mondo S."/>
            <person name="Nolan M."/>
            <person name="Ohm R."/>
            <person name="Pangilinan J."/>
            <person name="Park H.-J."/>
            <person name="Ramirez L."/>
            <person name="Alfaro M."/>
            <person name="Sun H."/>
            <person name="Tritt A."/>
            <person name="Yoshinaga Y."/>
            <person name="Zwiers L.-H."/>
            <person name="Turgeon B."/>
            <person name="Goodwin S."/>
            <person name="Spatafora J."/>
            <person name="Crous P."/>
            <person name="Grigoriev I."/>
        </authorList>
    </citation>
    <scope>NUCLEOTIDE SEQUENCE</scope>
    <source>
        <strain evidence="2">CBS 113979</strain>
    </source>
</reference>
<organism evidence="2 3">
    <name type="scientific">Aulographum hederae CBS 113979</name>
    <dbReference type="NCBI Taxonomy" id="1176131"/>
    <lineage>
        <taxon>Eukaryota</taxon>
        <taxon>Fungi</taxon>
        <taxon>Dikarya</taxon>
        <taxon>Ascomycota</taxon>
        <taxon>Pezizomycotina</taxon>
        <taxon>Dothideomycetes</taxon>
        <taxon>Pleosporomycetidae</taxon>
        <taxon>Aulographales</taxon>
        <taxon>Aulographaceae</taxon>
    </lineage>
</organism>
<dbReference type="Pfam" id="PF02567">
    <property type="entry name" value="PhzC-PhzF"/>
    <property type="match status" value="1"/>
</dbReference>
<dbReference type="GO" id="GO:0016853">
    <property type="term" value="F:isomerase activity"/>
    <property type="evidence" value="ECO:0007669"/>
    <property type="project" value="TreeGrafter"/>
</dbReference>
<proteinExistence type="predicted"/>
<accession>A0A6G1GS61</accession>